<evidence type="ECO:0000256" key="1">
    <source>
        <dbReference type="ARBA" id="ARBA00022670"/>
    </source>
</evidence>
<evidence type="ECO:0000256" key="4">
    <source>
        <dbReference type="ARBA" id="ARBA00022833"/>
    </source>
</evidence>
<dbReference type="PANTHER" id="PTHR22726:SF1">
    <property type="entry name" value="METALLOENDOPEPTIDASE OMA1, MITOCHONDRIAL"/>
    <property type="match status" value="1"/>
</dbReference>
<keyword evidence="2" id="KW-0479">Metal-binding</keyword>
<dbReference type="CDD" id="cd07333">
    <property type="entry name" value="M48C_bepA_like"/>
    <property type="match status" value="1"/>
</dbReference>
<accession>A0A1Z4N0D7</accession>
<dbReference type="AlphaFoldDB" id="A0A1Z4N0D7"/>
<dbReference type="InterPro" id="IPR001915">
    <property type="entry name" value="Peptidase_M48"/>
</dbReference>
<feature type="domain" description="Peptidase M48" evidence="7">
    <location>
        <begin position="77"/>
        <end position="247"/>
    </location>
</feature>
<sequence length="253" mass="27353">MLPKLRKGVSVLLGMGTAVGVGLTSLAPASAVPWGQLLFNGIQLLQLSNVSPKQTVTLGQNIHQQVKQNYRLDSNSQTNAYVNRVGQRLARASNCSEIPFHFYVVQDSSINAFSTTGGYVYVNTGLLKATDNEDQLAAVMGHEIGHICNNDLINKLKQSQLAQGAASLAGLDQSAVTAIAYKLAVDLPNSREAEYNADDKGLQYMKRAGYNPKAMPAFLKKLLNQPSQPSFLSDHPGTKERISVIERKIAAGR</sequence>
<gene>
    <name evidence="8" type="ORF">NIES37_31610</name>
</gene>
<keyword evidence="5 6" id="KW-0482">Metalloprotease</keyword>
<dbReference type="PANTHER" id="PTHR22726">
    <property type="entry name" value="METALLOENDOPEPTIDASE OMA1"/>
    <property type="match status" value="1"/>
</dbReference>
<evidence type="ECO:0000256" key="5">
    <source>
        <dbReference type="ARBA" id="ARBA00023049"/>
    </source>
</evidence>
<evidence type="ECO:0000259" key="7">
    <source>
        <dbReference type="Pfam" id="PF01435"/>
    </source>
</evidence>
<evidence type="ECO:0000256" key="3">
    <source>
        <dbReference type="ARBA" id="ARBA00022801"/>
    </source>
</evidence>
<keyword evidence="4 6" id="KW-0862">Zinc</keyword>
<evidence type="ECO:0000313" key="8">
    <source>
        <dbReference type="EMBL" id="BAY99182.1"/>
    </source>
</evidence>
<dbReference type="GO" id="GO:0051603">
    <property type="term" value="P:proteolysis involved in protein catabolic process"/>
    <property type="evidence" value="ECO:0007669"/>
    <property type="project" value="TreeGrafter"/>
</dbReference>
<dbReference type="GO" id="GO:0046872">
    <property type="term" value="F:metal ion binding"/>
    <property type="evidence" value="ECO:0007669"/>
    <property type="project" value="UniProtKB-KW"/>
</dbReference>
<comment type="similarity">
    <text evidence="6">Belongs to the peptidase M48 family.</text>
</comment>
<keyword evidence="1 6" id="KW-0645">Protease</keyword>
<dbReference type="InterPro" id="IPR051156">
    <property type="entry name" value="Mito/Outer_Membr_Metalloprot"/>
</dbReference>
<dbReference type="Gene3D" id="3.30.2010.10">
    <property type="entry name" value="Metalloproteases ('zincins'), catalytic domain"/>
    <property type="match status" value="1"/>
</dbReference>
<dbReference type="Proteomes" id="UP000218785">
    <property type="component" value="Chromosome"/>
</dbReference>
<dbReference type="GO" id="GO:0016020">
    <property type="term" value="C:membrane"/>
    <property type="evidence" value="ECO:0007669"/>
    <property type="project" value="TreeGrafter"/>
</dbReference>
<dbReference type="Pfam" id="PF01435">
    <property type="entry name" value="Peptidase_M48"/>
    <property type="match status" value="1"/>
</dbReference>
<proteinExistence type="inferred from homology"/>
<organism evidence="8 9">
    <name type="scientific">Tolypothrix tenuis PCC 7101</name>
    <dbReference type="NCBI Taxonomy" id="231146"/>
    <lineage>
        <taxon>Bacteria</taxon>
        <taxon>Bacillati</taxon>
        <taxon>Cyanobacteriota</taxon>
        <taxon>Cyanophyceae</taxon>
        <taxon>Nostocales</taxon>
        <taxon>Tolypothrichaceae</taxon>
        <taxon>Tolypothrix</taxon>
    </lineage>
</organism>
<dbReference type="GO" id="GO:0004222">
    <property type="term" value="F:metalloendopeptidase activity"/>
    <property type="evidence" value="ECO:0007669"/>
    <property type="project" value="InterPro"/>
</dbReference>
<keyword evidence="3 6" id="KW-0378">Hydrolase</keyword>
<dbReference type="KEGG" id="ttq:NIES37_31610"/>
<name>A0A1Z4N0D7_9CYAN</name>
<dbReference type="EMBL" id="AP018248">
    <property type="protein sequence ID" value="BAY99182.1"/>
    <property type="molecule type" value="Genomic_DNA"/>
</dbReference>
<evidence type="ECO:0000313" key="9">
    <source>
        <dbReference type="Proteomes" id="UP000218785"/>
    </source>
</evidence>
<reference evidence="8 9" key="1">
    <citation type="submission" date="2017-06" db="EMBL/GenBank/DDBJ databases">
        <title>Genome sequencing of cyanobaciteial culture collection at National Institute for Environmental Studies (NIES).</title>
        <authorList>
            <person name="Hirose Y."/>
            <person name="Shimura Y."/>
            <person name="Fujisawa T."/>
            <person name="Nakamura Y."/>
            <person name="Kawachi M."/>
        </authorList>
    </citation>
    <scope>NUCLEOTIDE SEQUENCE [LARGE SCALE GENOMIC DNA]</scope>
    <source>
        <strain evidence="8 9">NIES-37</strain>
    </source>
</reference>
<protein>
    <submittedName>
        <fullName evidence="8">Peptidase M48</fullName>
    </submittedName>
</protein>
<evidence type="ECO:0000256" key="2">
    <source>
        <dbReference type="ARBA" id="ARBA00022723"/>
    </source>
</evidence>
<keyword evidence="9" id="KW-1185">Reference proteome</keyword>
<evidence type="ECO:0000256" key="6">
    <source>
        <dbReference type="RuleBase" id="RU003983"/>
    </source>
</evidence>
<comment type="cofactor">
    <cofactor evidence="6">
        <name>Zn(2+)</name>
        <dbReference type="ChEBI" id="CHEBI:29105"/>
    </cofactor>
    <text evidence="6">Binds 1 zinc ion per subunit.</text>
</comment>
<dbReference type="RefSeq" id="WP_096577134.1">
    <property type="nucleotide sequence ID" value="NZ_CAWNJS010000001.1"/>
</dbReference>